<dbReference type="EMBL" id="VFPA01000004">
    <property type="protein sequence ID" value="TQM06201.1"/>
    <property type="molecule type" value="Genomic_DNA"/>
</dbReference>
<dbReference type="Pfam" id="PF08281">
    <property type="entry name" value="Sigma70_r4_2"/>
    <property type="match status" value="1"/>
</dbReference>
<evidence type="ECO:0000256" key="3">
    <source>
        <dbReference type="ARBA" id="ARBA00023015"/>
    </source>
</evidence>
<dbReference type="InterPro" id="IPR014284">
    <property type="entry name" value="RNA_pol_sigma-70_dom"/>
</dbReference>
<keyword evidence="11" id="KW-1185">Reference proteome</keyword>
<evidence type="ECO:0000259" key="7">
    <source>
        <dbReference type="Pfam" id="PF04542"/>
    </source>
</evidence>
<dbReference type="OrthoDB" id="3806887at2"/>
<dbReference type="InterPro" id="IPR039425">
    <property type="entry name" value="RNA_pol_sigma-70-like"/>
</dbReference>
<comment type="subunit">
    <text evidence="2">Interacts transiently with the RNA polymerase catalytic core formed by RpoA, RpoB, RpoC and RpoZ (2 alpha, 1 beta, 1 beta' and 1 omega subunit) to form the RNA polymerase holoenzyme that can initiate transcription.</text>
</comment>
<dbReference type="InterPro" id="IPR014305">
    <property type="entry name" value="RNA_pol_sigma-G_actinobac"/>
</dbReference>
<dbReference type="NCBIfam" id="TIGR02960">
    <property type="entry name" value="SigX5"/>
    <property type="match status" value="1"/>
</dbReference>
<evidence type="ECO:0000256" key="5">
    <source>
        <dbReference type="ARBA" id="ARBA00023163"/>
    </source>
</evidence>
<evidence type="ECO:0000313" key="11">
    <source>
        <dbReference type="Proteomes" id="UP000315677"/>
    </source>
</evidence>
<dbReference type="SUPFAM" id="SSF88659">
    <property type="entry name" value="Sigma3 and sigma4 domains of RNA polymerase sigma factors"/>
    <property type="match status" value="1"/>
</dbReference>
<dbReference type="InterPro" id="IPR013249">
    <property type="entry name" value="RNA_pol_sigma70_r4_t2"/>
</dbReference>
<dbReference type="SUPFAM" id="SSF54427">
    <property type="entry name" value="NTF2-like"/>
    <property type="match status" value="1"/>
</dbReference>
<evidence type="ECO:0000256" key="4">
    <source>
        <dbReference type="ARBA" id="ARBA00023082"/>
    </source>
</evidence>
<dbReference type="SUPFAM" id="SSF88946">
    <property type="entry name" value="Sigma2 domain of RNA polymerase sigma factors"/>
    <property type="match status" value="1"/>
</dbReference>
<feature type="domain" description="RNA polymerase sigma factor 70 region 4 type 2" evidence="8">
    <location>
        <begin position="146"/>
        <end position="193"/>
    </location>
</feature>
<dbReference type="CDD" id="cd06171">
    <property type="entry name" value="Sigma70_r4"/>
    <property type="match status" value="1"/>
</dbReference>
<evidence type="ECO:0000313" key="10">
    <source>
        <dbReference type="EMBL" id="TQM06201.1"/>
    </source>
</evidence>
<evidence type="ECO:0000259" key="8">
    <source>
        <dbReference type="Pfam" id="PF08281"/>
    </source>
</evidence>
<organism evidence="10 11">
    <name type="scientific">Pseudonocardia kunmingensis</name>
    <dbReference type="NCBI Taxonomy" id="630975"/>
    <lineage>
        <taxon>Bacteria</taxon>
        <taxon>Bacillati</taxon>
        <taxon>Actinomycetota</taxon>
        <taxon>Actinomycetes</taxon>
        <taxon>Pseudonocardiales</taxon>
        <taxon>Pseudonocardiaceae</taxon>
        <taxon>Pseudonocardia</taxon>
    </lineage>
</organism>
<keyword evidence="4" id="KW-0731">Sigma factor</keyword>
<feature type="domain" description="SnoaL-like" evidence="9">
    <location>
        <begin position="215"/>
        <end position="275"/>
    </location>
</feature>
<dbReference type="NCBIfam" id="NF006089">
    <property type="entry name" value="PRK08241.1"/>
    <property type="match status" value="1"/>
</dbReference>
<dbReference type="InterPro" id="IPR013324">
    <property type="entry name" value="RNA_pol_sigma_r3/r4-like"/>
</dbReference>
<dbReference type="InterPro" id="IPR032710">
    <property type="entry name" value="NTF2-like_dom_sf"/>
</dbReference>
<comment type="similarity">
    <text evidence="1">Belongs to the sigma-70 factor family. ECF subfamily.</text>
</comment>
<dbReference type="Proteomes" id="UP000315677">
    <property type="component" value="Unassembled WGS sequence"/>
</dbReference>
<evidence type="ECO:0000256" key="6">
    <source>
        <dbReference type="SAM" id="MobiDB-lite"/>
    </source>
</evidence>
<keyword evidence="3" id="KW-0805">Transcription regulation</keyword>
<dbReference type="InterPro" id="IPR013325">
    <property type="entry name" value="RNA_pol_sigma_r2"/>
</dbReference>
<feature type="domain" description="RNA polymerase sigma-70 region 2" evidence="7">
    <location>
        <begin position="23"/>
        <end position="88"/>
    </location>
</feature>
<dbReference type="InterPro" id="IPR007627">
    <property type="entry name" value="RNA_pol_sigma70_r2"/>
</dbReference>
<dbReference type="Gene3D" id="1.10.1740.10">
    <property type="match status" value="1"/>
</dbReference>
<proteinExistence type="inferred from homology"/>
<dbReference type="NCBIfam" id="TIGR02937">
    <property type="entry name" value="sigma70-ECF"/>
    <property type="match status" value="1"/>
</dbReference>
<evidence type="ECO:0000259" key="9">
    <source>
        <dbReference type="Pfam" id="PF12680"/>
    </source>
</evidence>
<dbReference type="PANTHER" id="PTHR43133">
    <property type="entry name" value="RNA POLYMERASE ECF-TYPE SIGMA FACTO"/>
    <property type="match status" value="1"/>
</dbReference>
<sequence>MCQDVLDRARRGDEHAFRELTDPHRRELHLHCYRILGSLADAEDALQETLLAAWRGLDGFEGRASLRAWLYRIATHRCLNALRDAGRRRPPEPQPPFAPPEPTRRTDVTWLQPYPDHLLEQVADTEPGPEARYRSKEAVELAFVAGLQHLPPRQTAVLVLRDVLGFSTSEVASMLDTSTTAVKGTLQRARAQLRARPSPGSVVPPGSPGERDLTQRFAAAFTAGDVEGVVRLLTDDAWLTMPPAPHEYHGRAAIADLLTTFTAWRGRRHLRLVATRANTHPALACYLARPAEPTAHPAGLLVLRPDGDRIGAVTWFLGHGLTRWFGLPPTVP</sequence>
<evidence type="ECO:0000256" key="1">
    <source>
        <dbReference type="ARBA" id="ARBA00010641"/>
    </source>
</evidence>
<keyword evidence="5" id="KW-0804">Transcription</keyword>
<reference evidence="10 11" key="1">
    <citation type="submission" date="2019-06" db="EMBL/GenBank/DDBJ databases">
        <title>Sequencing the genomes of 1000 actinobacteria strains.</title>
        <authorList>
            <person name="Klenk H.-P."/>
        </authorList>
    </citation>
    <scope>NUCLEOTIDE SEQUENCE [LARGE SCALE GENOMIC DNA]</scope>
    <source>
        <strain evidence="10 11">DSM 45301</strain>
    </source>
</reference>
<dbReference type="Gene3D" id="3.10.450.50">
    <property type="match status" value="1"/>
</dbReference>
<dbReference type="PANTHER" id="PTHR43133:SF65">
    <property type="entry name" value="ECF RNA POLYMERASE SIGMA FACTOR SIGG"/>
    <property type="match status" value="1"/>
</dbReference>
<evidence type="ECO:0000256" key="2">
    <source>
        <dbReference type="ARBA" id="ARBA00011344"/>
    </source>
</evidence>
<dbReference type="AlphaFoldDB" id="A0A543DA42"/>
<dbReference type="GO" id="GO:0006352">
    <property type="term" value="P:DNA-templated transcription initiation"/>
    <property type="evidence" value="ECO:0007669"/>
    <property type="project" value="InterPro"/>
</dbReference>
<dbReference type="InterPro" id="IPR037401">
    <property type="entry name" value="SnoaL-like"/>
</dbReference>
<accession>A0A543DA42</accession>
<dbReference type="Gene3D" id="1.10.10.10">
    <property type="entry name" value="Winged helix-like DNA-binding domain superfamily/Winged helix DNA-binding domain"/>
    <property type="match status" value="1"/>
</dbReference>
<name>A0A543DA42_9PSEU</name>
<dbReference type="RefSeq" id="WP_142059900.1">
    <property type="nucleotide sequence ID" value="NZ_VFPA01000004.1"/>
</dbReference>
<dbReference type="Pfam" id="PF04542">
    <property type="entry name" value="Sigma70_r2"/>
    <property type="match status" value="1"/>
</dbReference>
<protein>
    <submittedName>
        <fullName evidence="10">RNA polymerase ECF family sigma subunit</fullName>
    </submittedName>
</protein>
<dbReference type="Pfam" id="PF12680">
    <property type="entry name" value="SnoaL_2"/>
    <property type="match status" value="1"/>
</dbReference>
<comment type="caution">
    <text evidence="10">The sequence shown here is derived from an EMBL/GenBank/DDBJ whole genome shotgun (WGS) entry which is preliminary data.</text>
</comment>
<feature type="compositionally biased region" description="Pro residues" evidence="6">
    <location>
        <begin position="92"/>
        <end position="101"/>
    </location>
</feature>
<feature type="region of interest" description="Disordered" evidence="6">
    <location>
        <begin position="84"/>
        <end position="106"/>
    </location>
</feature>
<dbReference type="GO" id="GO:0003677">
    <property type="term" value="F:DNA binding"/>
    <property type="evidence" value="ECO:0007669"/>
    <property type="project" value="InterPro"/>
</dbReference>
<dbReference type="GO" id="GO:0016987">
    <property type="term" value="F:sigma factor activity"/>
    <property type="evidence" value="ECO:0007669"/>
    <property type="project" value="UniProtKB-KW"/>
</dbReference>
<dbReference type="InterPro" id="IPR036388">
    <property type="entry name" value="WH-like_DNA-bd_sf"/>
</dbReference>
<gene>
    <name evidence="10" type="ORF">FB558_6446</name>
</gene>